<name>A0ABU6RER5_9FABA</name>
<comment type="caution">
    <text evidence="1">The sequence shown here is derived from an EMBL/GenBank/DDBJ whole genome shotgun (WGS) entry which is preliminary data.</text>
</comment>
<gene>
    <name evidence="1" type="ORF">PIB30_040114</name>
</gene>
<sequence>MGHGYPITRPDSIQTNYIGISTRCVIGPSPSPDAAADGVAPSEASHHLLPLTHACLASPRLQPQQRTHLRLVVACPLLKLAVAPPVKLVVARSSLARVEAGLFSASRSPFRRRIRLFSQPTSPRRLPLSPALPSLSSMLVHGLKQRKCS</sequence>
<protein>
    <submittedName>
        <fullName evidence="1">Uncharacterized protein</fullName>
    </submittedName>
</protein>
<evidence type="ECO:0000313" key="1">
    <source>
        <dbReference type="EMBL" id="MED6122470.1"/>
    </source>
</evidence>
<dbReference type="EMBL" id="JASCZI010030423">
    <property type="protein sequence ID" value="MED6122470.1"/>
    <property type="molecule type" value="Genomic_DNA"/>
</dbReference>
<organism evidence="1 2">
    <name type="scientific">Stylosanthes scabra</name>
    <dbReference type="NCBI Taxonomy" id="79078"/>
    <lineage>
        <taxon>Eukaryota</taxon>
        <taxon>Viridiplantae</taxon>
        <taxon>Streptophyta</taxon>
        <taxon>Embryophyta</taxon>
        <taxon>Tracheophyta</taxon>
        <taxon>Spermatophyta</taxon>
        <taxon>Magnoliopsida</taxon>
        <taxon>eudicotyledons</taxon>
        <taxon>Gunneridae</taxon>
        <taxon>Pentapetalae</taxon>
        <taxon>rosids</taxon>
        <taxon>fabids</taxon>
        <taxon>Fabales</taxon>
        <taxon>Fabaceae</taxon>
        <taxon>Papilionoideae</taxon>
        <taxon>50 kb inversion clade</taxon>
        <taxon>dalbergioids sensu lato</taxon>
        <taxon>Dalbergieae</taxon>
        <taxon>Pterocarpus clade</taxon>
        <taxon>Stylosanthes</taxon>
    </lineage>
</organism>
<proteinExistence type="predicted"/>
<accession>A0ABU6RER5</accession>
<keyword evidence="2" id="KW-1185">Reference proteome</keyword>
<evidence type="ECO:0000313" key="2">
    <source>
        <dbReference type="Proteomes" id="UP001341840"/>
    </source>
</evidence>
<reference evidence="1 2" key="1">
    <citation type="journal article" date="2023" name="Plants (Basel)">
        <title>Bridging the Gap: Combining Genomics and Transcriptomics Approaches to Understand Stylosanthes scabra, an Orphan Legume from the Brazilian Caatinga.</title>
        <authorList>
            <person name="Ferreira-Neto J.R.C."/>
            <person name="da Silva M.D."/>
            <person name="Binneck E."/>
            <person name="de Melo N.F."/>
            <person name="da Silva R.H."/>
            <person name="de Melo A.L.T.M."/>
            <person name="Pandolfi V."/>
            <person name="Bustamante F.O."/>
            <person name="Brasileiro-Vidal A.C."/>
            <person name="Benko-Iseppon A.M."/>
        </authorList>
    </citation>
    <scope>NUCLEOTIDE SEQUENCE [LARGE SCALE GENOMIC DNA]</scope>
    <source>
        <tissue evidence="1">Leaves</tissue>
    </source>
</reference>
<dbReference type="Proteomes" id="UP001341840">
    <property type="component" value="Unassembled WGS sequence"/>
</dbReference>